<dbReference type="PROSITE" id="PS01124">
    <property type="entry name" value="HTH_ARAC_FAMILY_2"/>
    <property type="match status" value="1"/>
</dbReference>
<organism evidence="7 8">
    <name type="scientific">Paenibacillus hexagrammi</name>
    <dbReference type="NCBI Taxonomy" id="2908839"/>
    <lineage>
        <taxon>Bacteria</taxon>
        <taxon>Bacillati</taxon>
        <taxon>Bacillota</taxon>
        <taxon>Bacilli</taxon>
        <taxon>Bacillales</taxon>
        <taxon>Paenibacillaceae</taxon>
        <taxon>Paenibacillus</taxon>
    </lineage>
</organism>
<keyword evidence="1" id="KW-0805">Transcription regulation</keyword>
<dbReference type="PRINTS" id="PR00032">
    <property type="entry name" value="HTHARAC"/>
</dbReference>
<accession>A0ABY3SCW8</accession>
<reference evidence="7 8" key="1">
    <citation type="journal article" date="2024" name="Int. J. Syst. Evol. Microbiol.">
        <title>Paenibacillus hexagrammi sp. nov., a novel bacterium isolated from the gut content of Hexagrammos agrammus.</title>
        <authorList>
            <person name="Jung H.K."/>
            <person name="Kim D.G."/>
            <person name="Zin H."/>
            <person name="Park J."/>
            <person name="Jung H."/>
            <person name="Kim Y.O."/>
            <person name="Kong H.J."/>
            <person name="Kim J.W."/>
            <person name="Kim Y.S."/>
        </authorList>
    </citation>
    <scope>NUCLEOTIDE SEQUENCE [LARGE SCALE GENOMIC DNA]</scope>
    <source>
        <strain evidence="7 8">YPD9-1</strain>
    </source>
</reference>
<dbReference type="Gene3D" id="1.10.10.60">
    <property type="entry name" value="Homeodomain-like"/>
    <property type="match status" value="2"/>
</dbReference>
<dbReference type="InterPro" id="IPR001789">
    <property type="entry name" value="Sig_transdc_resp-reg_receiver"/>
</dbReference>
<dbReference type="InterPro" id="IPR020449">
    <property type="entry name" value="Tscrpt_reg_AraC-type_HTH"/>
</dbReference>
<dbReference type="Gene3D" id="3.40.50.2300">
    <property type="match status" value="1"/>
</dbReference>
<proteinExistence type="predicted"/>
<keyword evidence="2" id="KW-0238">DNA-binding</keyword>
<evidence type="ECO:0000313" key="7">
    <source>
        <dbReference type="EMBL" id="UJF31833.1"/>
    </source>
</evidence>
<dbReference type="RefSeq" id="WP_235118178.1">
    <property type="nucleotide sequence ID" value="NZ_CP090978.1"/>
</dbReference>
<dbReference type="InterPro" id="IPR011006">
    <property type="entry name" value="CheY-like_superfamily"/>
</dbReference>
<dbReference type="PANTHER" id="PTHR43280">
    <property type="entry name" value="ARAC-FAMILY TRANSCRIPTIONAL REGULATOR"/>
    <property type="match status" value="1"/>
</dbReference>
<name>A0ABY3SCW8_9BACL</name>
<dbReference type="SMART" id="SM00342">
    <property type="entry name" value="HTH_ARAC"/>
    <property type="match status" value="1"/>
</dbReference>
<dbReference type="EMBL" id="CP090978">
    <property type="protein sequence ID" value="UJF31833.1"/>
    <property type="molecule type" value="Genomic_DNA"/>
</dbReference>
<dbReference type="PROSITE" id="PS00041">
    <property type="entry name" value="HTH_ARAC_FAMILY_1"/>
    <property type="match status" value="1"/>
</dbReference>
<dbReference type="Pfam" id="PF12833">
    <property type="entry name" value="HTH_18"/>
    <property type="match status" value="1"/>
</dbReference>
<evidence type="ECO:0000256" key="3">
    <source>
        <dbReference type="ARBA" id="ARBA00023163"/>
    </source>
</evidence>
<feature type="domain" description="Response regulatory" evidence="6">
    <location>
        <begin position="3"/>
        <end position="120"/>
    </location>
</feature>
<dbReference type="SUPFAM" id="SSF52172">
    <property type="entry name" value="CheY-like"/>
    <property type="match status" value="1"/>
</dbReference>
<evidence type="ECO:0000259" key="5">
    <source>
        <dbReference type="PROSITE" id="PS01124"/>
    </source>
</evidence>
<evidence type="ECO:0000256" key="2">
    <source>
        <dbReference type="ARBA" id="ARBA00023125"/>
    </source>
</evidence>
<dbReference type="CDD" id="cd17536">
    <property type="entry name" value="REC_YesN-like"/>
    <property type="match status" value="1"/>
</dbReference>
<evidence type="ECO:0000259" key="6">
    <source>
        <dbReference type="PROSITE" id="PS50110"/>
    </source>
</evidence>
<dbReference type="SMART" id="SM00448">
    <property type="entry name" value="REC"/>
    <property type="match status" value="1"/>
</dbReference>
<dbReference type="PROSITE" id="PS50110">
    <property type="entry name" value="RESPONSE_REGULATORY"/>
    <property type="match status" value="1"/>
</dbReference>
<evidence type="ECO:0000256" key="4">
    <source>
        <dbReference type="PROSITE-ProRule" id="PRU00169"/>
    </source>
</evidence>
<gene>
    <name evidence="7" type="ORF">L0M14_18950</name>
</gene>
<dbReference type="Proteomes" id="UP001649230">
    <property type="component" value="Chromosome"/>
</dbReference>
<sequence length="536" mass="62261">MYSLLIVDDEKFAAEGIRNGLDWLSLGINNVYVAHHSREAKMIYQSMKIDIMICDIEMPDETGLDLLAWVKEHSPNTESVFLTCHSEFAFAKKAVHLGSFDYLLKPADPDELAGVVRTMLQAVAERAEQQTYNEMYNKYKSLWDKQQPLLAEKFWLDFMSRRILTFGDFLSRALEDAQMQLTQEHRILPVLISIEEWLRVLCDRDKEIMEYAVKKAAEEMFLHDMRGHVIAEKNGLFVVMIYAKEADSTPHFPMDALQERAKSFIKAAEEYFSCHISSYIGYDVSFEDLYEVCEMLRQMERSNVKDTKTVMVLQNNEVSPTVQMDQQGLVCKISSWSEYLLAGRRDILIDLIRQTIRQLEASRNVDANIIETYYHDILQVIYHFLHVKGFTPNQVPNFALWASAHIRSLAQLQNWTIQLTTTVMNAVFEPVEDDRVINKAIQYMREHVEEDISREDVAAFVNLNSAYLSRLFRKQTGKSLIDYMIEFKMGRAKELLKHSEMTVSAVAQSLGYVNFSYFSKVFKKIYGMNPQDFRKT</sequence>
<dbReference type="InterPro" id="IPR018062">
    <property type="entry name" value="HTH_AraC-typ_CS"/>
</dbReference>
<keyword evidence="8" id="KW-1185">Reference proteome</keyword>
<feature type="modified residue" description="4-aspartylphosphate" evidence="4">
    <location>
        <position position="55"/>
    </location>
</feature>
<dbReference type="SUPFAM" id="SSF46689">
    <property type="entry name" value="Homeodomain-like"/>
    <property type="match status" value="2"/>
</dbReference>
<dbReference type="Pfam" id="PF00072">
    <property type="entry name" value="Response_reg"/>
    <property type="match status" value="1"/>
</dbReference>
<protein>
    <submittedName>
        <fullName evidence="7">Response regulator</fullName>
    </submittedName>
</protein>
<dbReference type="PANTHER" id="PTHR43280:SF2">
    <property type="entry name" value="HTH-TYPE TRANSCRIPTIONAL REGULATOR EXSA"/>
    <property type="match status" value="1"/>
</dbReference>
<feature type="domain" description="HTH araC/xylS-type" evidence="5">
    <location>
        <begin position="438"/>
        <end position="536"/>
    </location>
</feature>
<dbReference type="InterPro" id="IPR009057">
    <property type="entry name" value="Homeodomain-like_sf"/>
</dbReference>
<keyword evidence="4" id="KW-0597">Phosphoprotein</keyword>
<dbReference type="InterPro" id="IPR018060">
    <property type="entry name" value="HTH_AraC"/>
</dbReference>
<evidence type="ECO:0000313" key="8">
    <source>
        <dbReference type="Proteomes" id="UP001649230"/>
    </source>
</evidence>
<evidence type="ECO:0000256" key="1">
    <source>
        <dbReference type="ARBA" id="ARBA00023015"/>
    </source>
</evidence>
<keyword evidence="3" id="KW-0804">Transcription</keyword>